<comment type="cofactor">
    <cofactor evidence="1">
        <name>Zn(2+)</name>
        <dbReference type="ChEBI" id="CHEBI:29105"/>
    </cofactor>
</comment>
<keyword evidence="2" id="KW-0645">Protease</keyword>
<reference evidence="10" key="1">
    <citation type="submission" date="2020-05" db="EMBL/GenBank/DDBJ databases">
        <title>Phylogenomic resolution of chytrid fungi.</title>
        <authorList>
            <person name="Stajich J.E."/>
            <person name="Amses K."/>
            <person name="Simmons R."/>
            <person name="Seto K."/>
            <person name="Myers J."/>
            <person name="Bonds A."/>
            <person name="Quandt C.A."/>
            <person name="Barry K."/>
            <person name="Liu P."/>
            <person name="Grigoriev I."/>
            <person name="Longcore J.E."/>
            <person name="James T.Y."/>
        </authorList>
    </citation>
    <scope>NUCLEOTIDE SEQUENCE</scope>
    <source>
        <strain evidence="10">JEL0379</strain>
    </source>
</reference>
<dbReference type="InterPro" id="IPR024079">
    <property type="entry name" value="MetalloPept_cat_dom_sf"/>
</dbReference>
<keyword evidence="6" id="KW-0482">Metalloprotease</keyword>
<dbReference type="Gene3D" id="3.40.390.10">
    <property type="entry name" value="Collagenase (Catalytic Domain)"/>
    <property type="match status" value="1"/>
</dbReference>
<dbReference type="GO" id="GO:0004222">
    <property type="term" value="F:metalloendopeptidase activity"/>
    <property type="evidence" value="ECO:0007669"/>
    <property type="project" value="InterPro"/>
</dbReference>
<dbReference type="InterPro" id="IPR000718">
    <property type="entry name" value="Peptidase_M13"/>
</dbReference>
<dbReference type="GO" id="GO:0005886">
    <property type="term" value="C:plasma membrane"/>
    <property type="evidence" value="ECO:0007669"/>
    <property type="project" value="TreeGrafter"/>
</dbReference>
<feature type="chain" id="PRO_5042216945" evidence="7">
    <location>
        <begin position="18"/>
        <end position="762"/>
    </location>
</feature>
<keyword evidence="4" id="KW-0378">Hydrolase</keyword>
<dbReference type="EMBL" id="JADGJQ010000030">
    <property type="protein sequence ID" value="KAJ3177934.1"/>
    <property type="molecule type" value="Genomic_DNA"/>
</dbReference>
<comment type="caution">
    <text evidence="10">The sequence shown here is derived from an EMBL/GenBank/DDBJ whole genome shotgun (WGS) entry which is preliminary data.</text>
</comment>
<keyword evidence="11" id="KW-1185">Reference proteome</keyword>
<evidence type="ECO:0000313" key="11">
    <source>
        <dbReference type="Proteomes" id="UP001212152"/>
    </source>
</evidence>
<dbReference type="Pfam" id="PF01431">
    <property type="entry name" value="Peptidase_M13"/>
    <property type="match status" value="1"/>
</dbReference>
<feature type="signal peptide" evidence="7">
    <location>
        <begin position="1"/>
        <end position="17"/>
    </location>
</feature>
<evidence type="ECO:0000256" key="6">
    <source>
        <dbReference type="ARBA" id="ARBA00023049"/>
    </source>
</evidence>
<dbReference type="CDD" id="cd08662">
    <property type="entry name" value="M13"/>
    <property type="match status" value="1"/>
</dbReference>
<dbReference type="AlphaFoldDB" id="A0AAD5TJ09"/>
<evidence type="ECO:0000256" key="1">
    <source>
        <dbReference type="ARBA" id="ARBA00001947"/>
    </source>
</evidence>
<dbReference type="GO" id="GO:0046872">
    <property type="term" value="F:metal ion binding"/>
    <property type="evidence" value="ECO:0007669"/>
    <property type="project" value="UniProtKB-KW"/>
</dbReference>
<keyword evidence="3" id="KW-0479">Metal-binding</keyword>
<evidence type="ECO:0000259" key="8">
    <source>
        <dbReference type="Pfam" id="PF01431"/>
    </source>
</evidence>
<evidence type="ECO:0000256" key="3">
    <source>
        <dbReference type="ARBA" id="ARBA00022723"/>
    </source>
</evidence>
<dbReference type="PROSITE" id="PS51885">
    <property type="entry name" value="NEPRILYSIN"/>
    <property type="match status" value="1"/>
</dbReference>
<keyword evidence="7" id="KW-0732">Signal</keyword>
<gene>
    <name evidence="10" type="primary">ECE2</name>
    <name evidence="10" type="ORF">HDU87_004216</name>
</gene>
<accession>A0AAD5TJ09</accession>
<dbReference type="GO" id="GO:0016485">
    <property type="term" value="P:protein processing"/>
    <property type="evidence" value="ECO:0007669"/>
    <property type="project" value="TreeGrafter"/>
</dbReference>
<evidence type="ECO:0000256" key="5">
    <source>
        <dbReference type="ARBA" id="ARBA00022833"/>
    </source>
</evidence>
<dbReference type="Proteomes" id="UP001212152">
    <property type="component" value="Unassembled WGS sequence"/>
</dbReference>
<dbReference type="InterPro" id="IPR018497">
    <property type="entry name" value="Peptidase_M13_C"/>
</dbReference>
<protein>
    <submittedName>
        <fullName evidence="10">Endothelin-converting enzyme 2</fullName>
    </submittedName>
</protein>
<dbReference type="PANTHER" id="PTHR11733:SF232">
    <property type="entry name" value="NEPRILYSIN METALLOPEPTIDASE FAMILY"/>
    <property type="match status" value="1"/>
</dbReference>
<evidence type="ECO:0000256" key="4">
    <source>
        <dbReference type="ARBA" id="ARBA00022801"/>
    </source>
</evidence>
<dbReference type="Pfam" id="PF05649">
    <property type="entry name" value="Peptidase_M13_N"/>
    <property type="match status" value="1"/>
</dbReference>
<dbReference type="SUPFAM" id="SSF55486">
    <property type="entry name" value="Metalloproteases ('zincins'), catalytic domain"/>
    <property type="match status" value="1"/>
</dbReference>
<proteinExistence type="predicted"/>
<dbReference type="InterPro" id="IPR008753">
    <property type="entry name" value="Peptidase_M13_N"/>
</dbReference>
<feature type="domain" description="Peptidase M13 C-terminal" evidence="8">
    <location>
        <begin position="544"/>
        <end position="757"/>
    </location>
</feature>
<dbReference type="PRINTS" id="PR00786">
    <property type="entry name" value="NEPRILYSIN"/>
</dbReference>
<organism evidence="10 11">
    <name type="scientific">Geranomyces variabilis</name>
    <dbReference type="NCBI Taxonomy" id="109894"/>
    <lineage>
        <taxon>Eukaryota</taxon>
        <taxon>Fungi</taxon>
        <taxon>Fungi incertae sedis</taxon>
        <taxon>Chytridiomycota</taxon>
        <taxon>Chytridiomycota incertae sedis</taxon>
        <taxon>Chytridiomycetes</taxon>
        <taxon>Spizellomycetales</taxon>
        <taxon>Powellomycetaceae</taxon>
        <taxon>Geranomyces</taxon>
    </lineage>
</organism>
<dbReference type="Gene3D" id="1.10.1380.10">
    <property type="entry name" value="Neutral endopeptidase , domain2"/>
    <property type="match status" value="1"/>
</dbReference>
<dbReference type="InterPro" id="IPR042089">
    <property type="entry name" value="Peptidase_M13_dom_2"/>
</dbReference>
<evidence type="ECO:0000256" key="2">
    <source>
        <dbReference type="ARBA" id="ARBA00022670"/>
    </source>
</evidence>
<name>A0AAD5TJ09_9FUNG</name>
<dbReference type="PANTHER" id="PTHR11733">
    <property type="entry name" value="ZINC METALLOPROTEASE FAMILY M13 NEPRILYSIN-RELATED"/>
    <property type="match status" value="1"/>
</dbReference>
<evidence type="ECO:0000313" key="10">
    <source>
        <dbReference type="EMBL" id="KAJ3177934.1"/>
    </source>
</evidence>
<evidence type="ECO:0000259" key="9">
    <source>
        <dbReference type="Pfam" id="PF05649"/>
    </source>
</evidence>
<keyword evidence="5" id="KW-0862">Zinc</keyword>
<evidence type="ECO:0000256" key="7">
    <source>
        <dbReference type="SAM" id="SignalP"/>
    </source>
</evidence>
<sequence length="762" mass="85844">MLVALPLLSLAAASAAAHSSFSSSSAPAVCAASSSSSSCPPSTPAPPSSKLLSPSHFTLAARNEEYQPVLTQDFPHLLGYKRIAAWSDPSTQPCTDFYQHACGNFAERYASVGDTDVLDLMQRSSSLLMEQILDQPADALATTKVDRELFEKTCAYYDSCQNVDVIRRRGFRPILPYARDLVDYAEETDSLPELFARLHQDGVYALFKTAYTKVADNDQKDLRLQFYPAPAYDVSAETVRRALEPFVRHGVIRLPHGRDSLQRISAFVARVEKQTAKFIATLNARQGKSTGGSHEPRSNLVSMPELNARTRQDWSRYTRALNMTAATANSEVYFWGDATVWIDAIAELSAHDSRDLVWYFLWRLAAAHYNKLNDGYYDLWDKHIRPHAVRSAFDEDPSVDQTDVFQVDCIQETGVQLSYLAGHMFVKYAFNSTQRDAAKNLVDELVTSFSDRLSKLEWMDEQTKKAAREKLDNMISIVGYPPWLSEAKTVAKYYAPLRFEKHHYFENAVQAQSFALFAPSIHQSADTTRFLRDRLYFGYPWQLNAFHLTDYVQIQINPGILQRPLFSARNPASVNYGSLGMVIGHEITHGFDQSGRLLDKDGARRPWWTPASTRAFEKGEQCFRKQYSAEYVTLRNHEQIRVDGDRTLGENVADNGGLRAAHAAWLSAERKRDSGFSPADKEVAFGGLSKEQAFFMAFAQTWCSTRKSDERARFLLKEDPHAPNSVRVNAAVANSVEFARAFGCKVGDPMRPREDKDMCVLY</sequence>
<feature type="domain" description="Peptidase M13 N-terminal" evidence="9">
    <location>
        <begin position="93"/>
        <end position="481"/>
    </location>
</feature>